<dbReference type="AlphaFoldDB" id="A0A6B0YU74"/>
<protein>
    <submittedName>
        <fullName evidence="5">NUDIX domain-containing protein</fullName>
    </submittedName>
</protein>
<dbReference type="PANTHER" id="PTHR43736">
    <property type="entry name" value="ADP-RIBOSE PYROPHOSPHATASE"/>
    <property type="match status" value="1"/>
</dbReference>
<sequence length="173" mass="18899">MCSAKGTSHETFPVTVSREYPPAPLVAVAAVVVDKEGQILMVERGRPPSQGMWALPGGLLDLGEPVRAGVAREVLEETGAEIEIVDLVDLFEPIHRDTAGRIRYHYVVIDFWAHYRGGDIAAADDVDDVAWVLVTRLDDLPMEEETRRVVHKAHALWRQANGPEGAAPSSRAG</sequence>
<dbReference type="SUPFAM" id="SSF55811">
    <property type="entry name" value="Nudix"/>
    <property type="match status" value="1"/>
</dbReference>
<dbReference type="PROSITE" id="PS51462">
    <property type="entry name" value="NUDIX"/>
    <property type="match status" value="1"/>
</dbReference>
<dbReference type="InterPro" id="IPR020476">
    <property type="entry name" value="Nudix_hydrolase"/>
</dbReference>
<dbReference type="PRINTS" id="PR00502">
    <property type="entry name" value="NUDIXFAMILY"/>
</dbReference>
<evidence type="ECO:0000259" key="4">
    <source>
        <dbReference type="PROSITE" id="PS51462"/>
    </source>
</evidence>
<dbReference type="Gene3D" id="3.90.79.10">
    <property type="entry name" value="Nucleoside Triphosphate Pyrophosphohydrolase"/>
    <property type="match status" value="1"/>
</dbReference>
<organism evidence="5">
    <name type="scientific">Caldilineaceae bacterium SB0664_bin_27</name>
    <dbReference type="NCBI Taxonomy" id="2605260"/>
    <lineage>
        <taxon>Bacteria</taxon>
        <taxon>Bacillati</taxon>
        <taxon>Chloroflexota</taxon>
        <taxon>Caldilineae</taxon>
        <taxon>Caldilineales</taxon>
        <taxon>Caldilineaceae</taxon>
    </lineage>
</organism>
<evidence type="ECO:0000313" key="5">
    <source>
        <dbReference type="EMBL" id="MXY93675.1"/>
    </source>
</evidence>
<evidence type="ECO:0000256" key="3">
    <source>
        <dbReference type="RuleBase" id="RU003476"/>
    </source>
</evidence>
<proteinExistence type="inferred from homology"/>
<reference evidence="5" key="1">
    <citation type="submission" date="2019-09" db="EMBL/GenBank/DDBJ databases">
        <title>Characterisation of the sponge microbiome using genome-centric metagenomics.</title>
        <authorList>
            <person name="Engelberts J.P."/>
            <person name="Robbins S.J."/>
            <person name="De Goeij J.M."/>
            <person name="Aranda M."/>
            <person name="Bell S.C."/>
            <person name="Webster N.S."/>
        </authorList>
    </citation>
    <scope>NUCLEOTIDE SEQUENCE</scope>
    <source>
        <strain evidence="5">SB0664_bin_27</strain>
    </source>
</reference>
<dbReference type="PANTHER" id="PTHR43736:SF1">
    <property type="entry name" value="DIHYDRONEOPTERIN TRIPHOSPHATE DIPHOSPHATASE"/>
    <property type="match status" value="1"/>
</dbReference>
<dbReference type="InterPro" id="IPR020084">
    <property type="entry name" value="NUDIX_hydrolase_CS"/>
</dbReference>
<accession>A0A6B0YU74</accession>
<feature type="domain" description="Nudix hydrolase" evidence="4">
    <location>
        <begin position="23"/>
        <end position="155"/>
    </location>
</feature>
<evidence type="ECO:0000256" key="2">
    <source>
        <dbReference type="ARBA" id="ARBA00022801"/>
    </source>
</evidence>
<dbReference type="PROSITE" id="PS00893">
    <property type="entry name" value="NUDIX_BOX"/>
    <property type="match status" value="1"/>
</dbReference>
<comment type="similarity">
    <text evidence="1 3">Belongs to the Nudix hydrolase family.</text>
</comment>
<comment type="caution">
    <text evidence="5">The sequence shown here is derived from an EMBL/GenBank/DDBJ whole genome shotgun (WGS) entry which is preliminary data.</text>
</comment>
<dbReference type="Pfam" id="PF00293">
    <property type="entry name" value="NUDIX"/>
    <property type="match status" value="1"/>
</dbReference>
<dbReference type="CDD" id="cd04673">
    <property type="entry name" value="NUDIX_ADPRase"/>
    <property type="match status" value="1"/>
</dbReference>
<name>A0A6B0YU74_9CHLR</name>
<dbReference type="InterPro" id="IPR015797">
    <property type="entry name" value="NUDIX_hydrolase-like_dom_sf"/>
</dbReference>
<gene>
    <name evidence="5" type="ORF">F4Y42_09520</name>
</gene>
<keyword evidence="2 3" id="KW-0378">Hydrolase</keyword>
<dbReference type="InterPro" id="IPR000086">
    <property type="entry name" value="NUDIX_hydrolase_dom"/>
</dbReference>
<evidence type="ECO:0000256" key="1">
    <source>
        <dbReference type="ARBA" id="ARBA00005582"/>
    </source>
</evidence>
<dbReference type="EMBL" id="VXRG01000079">
    <property type="protein sequence ID" value="MXY93675.1"/>
    <property type="molecule type" value="Genomic_DNA"/>
</dbReference>
<dbReference type="GO" id="GO:0016787">
    <property type="term" value="F:hydrolase activity"/>
    <property type="evidence" value="ECO:0007669"/>
    <property type="project" value="UniProtKB-KW"/>
</dbReference>